<keyword evidence="3" id="KW-1185">Reference proteome</keyword>
<name>A2E856_TRIV3</name>
<evidence type="ECO:0000313" key="2">
    <source>
        <dbReference type="EMBL" id="EAY11174.1"/>
    </source>
</evidence>
<dbReference type="VEuPathDB" id="TrichDB:TVAGG3_0973850"/>
<dbReference type="InterPro" id="IPR036770">
    <property type="entry name" value="Ankyrin_rpt-contain_sf"/>
</dbReference>
<dbReference type="EMBL" id="DS113324">
    <property type="protein sequence ID" value="EAY11174.1"/>
    <property type="molecule type" value="Genomic_DNA"/>
</dbReference>
<reference evidence="2" key="2">
    <citation type="journal article" date="2007" name="Science">
        <title>Draft genome sequence of the sexually transmitted pathogen Trichomonas vaginalis.</title>
        <authorList>
            <person name="Carlton J.M."/>
            <person name="Hirt R.P."/>
            <person name="Silva J.C."/>
            <person name="Delcher A.L."/>
            <person name="Schatz M."/>
            <person name="Zhao Q."/>
            <person name="Wortman J.R."/>
            <person name="Bidwell S.L."/>
            <person name="Alsmark U.C.M."/>
            <person name="Besteiro S."/>
            <person name="Sicheritz-Ponten T."/>
            <person name="Noel C.J."/>
            <person name="Dacks J.B."/>
            <person name="Foster P.G."/>
            <person name="Simillion C."/>
            <person name="Van de Peer Y."/>
            <person name="Miranda-Saavedra D."/>
            <person name="Barton G.J."/>
            <person name="Westrop G.D."/>
            <person name="Mueller S."/>
            <person name="Dessi D."/>
            <person name="Fiori P.L."/>
            <person name="Ren Q."/>
            <person name="Paulsen I."/>
            <person name="Zhang H."/>
            <person name="Bastida-Corcuera F.D."/>
            <person name="Simoes-Barbosa A."/>
            <person name="Brown M.T."/>
            <person name="Hayes R.D."/>
            <person name="Mukherjee M."/>
            <person name="Okumura C.Y."/>
            <person name="Schneider R."/>
            <person name="Smith A.J."/>
            <person name="Vanacova S."/>
            <person name="Villalvazo M."/>
            <person name="Haas B.J."/>
            <person name="Pertea M."/>
            <person name="Feldblyum T.V."/>
            <person name="Utterback T.R."/>
            <person name="Shu C.L."/>
            <person name="Osoegawa K."/>
            <person name="de Jong P.J."/>
            <person name="Hrdy I."/>
            <person name="Horvathova L."/>
            <person name="Zubacova Z."/>
            <person name="Dolezal P."/>
            <person name="Malik S.B."/>
            <person name="Logsdon J.M. Jr."/>
            <person name="Henze K."/>
            <person name="Gupta A."/>
            <person name="Wang C.C."/>
            <person name="Dunne R.L."/>
            <person name="Upcroft J.A."/>
            <person name="Upcroft P."/>
            <person name="White O."/>
            <person name="Salzberg S.L."/>
            <person name="Tang P."/>
            <person name="Chiu C.-H."/>
            <person name="Lee Y.-S."/>
            <person name="Embley T.M."/>
            <person name="Coombs G.H."/>
            <person name="Mottram J.C."/>
            <person name="Tachezy J."/>
            <person name="Fraser-Liggett C.M."/>
            <person name="Johnson P.J."/>
        </authorList>
    </citation>
    <scope>NUCLEOTIDE SEQUENCE [LARGE SCALE GENOMIC DNA]</scope>
    <source>
        <strain evidence="2">G3</strain>
    </source>
</reference>
<dbReference type="Proteomes" id="UP000001542">
    <property type="component" value="Unassembled WGS sequence"/>
</dbReference>
<evidence type="ECO:0000259" key="1">
    <source>
        <dbReference type="Pfam" id="PF11929"/>
    </source>
</evidence>
<dbReference type="Pfam" id="PF11929">
    <property type="entry name" value="DUF3447"/>
    <property type="match status" value="1"/>
</dbReference>
<dbReference type="PANTHER" id="PTHR24182:SF13">
    <property type="entry name" value="LD18443P"/>
    <property type="match status" value="1"/>
</dbReference>
<reference evidence="2" key="1">
    <citation type="submission" date="2006-10" db="EMBL/GenBank/DDBJ databases">
        <authorList>
            <person name="Amadeo P."/>
            <person name="Zhao Q."/>
            <person name="Wortman J."/>
            <person name="Fraser-Liggett C."/>
            <person name="Carlton J."/>
        </authorList>
    </citation>
    <scope>NUCLEOTIDE SEQUENCE</scope>
    <source>
        <strain evidence="2">G3</strain>
    </source>
</reference>
<gene>
    <name evidence="2" type="ORF">TVAG_498680</name>
</gene>
<sequence length="124" mass="14700">MESENLDILAENTIYRAIMDNDKDRFIFHAEKEGFDKDQKIKSELLPYIDYEYSLLELCCYYGAVDCFKLLRTKFRSEITETCLEFSFLGRNHEIMSECLKYQNPNNDCMDFAIISHNIDLLHS</sequence>
<proteinExistence type="predicted"/>
<dbReference type="RefSeq" id="XP_001323397.1">
    <property type="nucleotide sequence ID" value="XM_001323362.1"/>
</dbReference>
<protein>
    <recommendedName>
        <fullName evidence="1">DUF3447 domain-containing protein</fullName>
    </recommendedName>
</protein>
<dbReference type="SUPFAM" id="SSF48403">
    <property type="entry name" value="Ankyrin repeat"/>
    <property type="match status" value="1"/>
</dbReference>
<organism evidence="2 3">
    <name type="scientific">Trichomonas vaginalis (strain ATCC PRA-98 / G3)</name>
    <dbReference type="NCBI Taxonomy" id="412133"/>
    <lineage>
        <taxon>Eukaryota</taxon>
        <taxon>Metamonada</taxon>
        <taxon>Parabasalia</taxon>
        <taxon>Trichomonadida</taxon>
        <taxon>Trichomonadidae</taxon>
        <taxon>Trichomonas</taxon>
    </lineage>
</organism>
<dbReference type="eggNOG" id="ENOG502SBM3">
    <property type="taxonomic scope" value="Eukaryota"/>
</dbReference>
<accession>A2E856</accession>
<dbReference type="InParanoid" id="A2E856"/>
<dbReference type="AlphaFoldDB" id="A2E856"/>
<dbReference type="PANTHER" id="PTHR24182">
    <property type="entry name" value="ANKYRIN REPEAT AND SOCS BOX CONTAINING 4"/>
    <property type="match status" value="1"/>
</dbReference>
<dbReference type="InterPro" id="IPR020683">
    <property type="entry name" value="DUF3447"/>
</dbReference>
<dbReference type="KEGG" id="tva:4769126"/>
<feature type="domain" description="DUF3447" evidence="1">
    <location>
        <begin position="75"/>
        <end position="122"/>
    </location>
</feature>
<evidence type="ECO:0000313" key="3">
    <source>
        <dbReference type="Proteomes" id="UP000001542"/>
    </source>
</evidence>